<name>A0A3P1VG10_9STRE</name>
<organism evidence="7 8">
    <name type="scientific">Streptococcus minor</name>
    <dbReference type="NCBI Taxonomy" id="229549"/>
    <lineage>
        <taxon>Bacteria</taxon>
        <taxon>Bacillati</taxon>
        <taxon>Bacillota</taxon>
        <taxon>Bacilli</taxon>
        <taxon>Lactobacillales</taxon>
        <taxon>Streptococcaceae</taxon>
        <taxon>Streptococcus</taxon>
    </lineage>
</organism>
<dbReference type="EMBL" id="RQZA01000001">
    <property type="protein sequence ID" value="RRD32586.1"/>
    <property type="molecule type" value="Genomic_DNA"/>
</dbReference>
<comment type="caution">
    <text evidence="7">The sequence shown here is derived from an EMBL/GenBank/DDBJ whole genome shotgun (WGS) entry which is preliminary data.</text>
</comment>
<comment type="subcellular location">
    <subcellularLocation>
        <location evidence="1">Membrane</location>
        <topology evidence="1">Multi-pass membrane protein</topology>
    </subcellularLocation>
</comment>
<keyword evidence="2 5" id="KW-0812">Transmembrane</keyword>
<dbReference type="GO" id="GO:0016020">
    <property type="term" value="C:membrane"/>
    <property type="evidence" value="ECO:0007669"/>
    <property type="project" value="UniProtKB-SubCell"/>
</dbReference>
<dbReference type="RefSeq" id="WP_124775689.1">
    <property type="nucleotide sequence ID" value="NZ_RQZA01000001.1"/>
</dbReference>
<proteinExistence type="predicted"/>
<evidence type="ECO:0000313" key="7">
    <source>
        <dbReference type="EMBL" id="RRD32586.1"/>
    </source>
</evidence>
<feature type="transmembrane region" description="Helical" evidence="5">
    <location>
        <begin position="92"/>
        <end position="114"/>
    </location>
</feature>
<evidence type="ECO:0000256" key="5">
    <source>
        <dbReference type="SAM" id="Phobius"/>
    </source>
</evidence>
<feature type="transmembrane region" description="Helical" evidence="5">
    <location>
        <begin position="207"/>
        <end position="225"/>
    </location>
</feature>
<feature type="transmembrane region" description="Helical" evidence="5">
    <location>
        <begin position="126"/>
        <end position="147"/>
    </location>
</feature>
<reference evidence="7 8" key="1">
    <citation type="submission" date="2018-11" db="EMBL/GenBank/DDBJ databases">
        <title>Genomes From Bacteria Associated with the Canine Oral Cavity: a Test Case for Automated Genome-Based Taxonomic Assignment.</title>
        <authorList>
            <person name="Coil D.A."/>
            <person name="Jospin G."/>
            <person name="Darling A.E."/>
            <person name="Wallis C."/>
            <person name="Davis I.J."/>
            <person name="Harris S."/>
            <person name="Eisen J.A."/>
            <person name="Holcombe L.J."/>
            <person name="O'Flynn C."/>
        </authorList>
    </citation>
    <scope>NUCLEOTIDE SEQUENCE [LARGE SCALE GENOMIC DNA]</scope>
    <source>
        <strain evidence="7 8">OH4621_COT-116</strain>
    </source>
</reference>
<evidence type="ECO:0000256" key="4">
    <source>
        <dbReference type="ARBA" id="ARBA00023136"/>
    </source>
</evidence>
<keyword evidence="4 5" id="KW-0472">Membrane</keyword>
<evidence type="ECO:0000313" key="8">
    <source>
        <dbReference type="Proteomes" id="UP000281771"/>
    </source>
</evidence>
<protein>
    <submittedName>
        <fullName evidence="7">ABC transporter permease</fullName>
    </submittedName>
</protein>
<keyword evidence="8" id="KW-1185">Reference proteome</keyword>
<feature type="transmembrane region" description="Helical" evidence="5">
    <location>
        <begin position="50"/>
        <end position="71"/>
    </location>
</feature>
<accession>A0A3P1VG10</accession>
<gene>
    <name evidence="7" type="ORF">EII38_02280</name>
</gene>
<dbReference type="AlphaFoldDB" id="A0A3P1VG10"/>
<dbReference type="Pfam" id="PF01061">
    <property type="entry name" value="ABC2_membrane"/>
    <property type="match status" value="1"/>
</dbReference>
<feature type="transmembrane region" description="Helical" evidence="5">
    <location>
        <begin position="154"/>
        <end position="174"/>
    </location>
</feature>
<evidence type="ECO:0000259" key="6">
    <source>
        <dbReference type="Pfam" id="PF01061"/>
    </source>
</evidence>
<feature type="domain" description="ABC-2 type transporter transmembrane" evidence="6">
    <location>
        <begin position="5"/>
        <end position="195"/>
    </location>
</feature>
<dbReference type="STRING" id="1123309.GCA_000377005_01667"/>
<dbReference type="GO" id="GO:0140359">
    <property type="term" value="F:ABC-type transporter activity"/>
    <property type="evidence" value="ECO:0007669"/>
    <property type="project" value="InterPro"/>
</dbReference>
<keyword evidence="3 5" id="KW-1133">Transmembrane helix</keyword>
<dbReference type="Proteomes" id="UP000281771">
    <property type="component" value="Unassembled WGS sequence"/>
</dbReference>
<evidence type="ECO:0000256" key="1">
    <source>
        <dbReference type="ARBA" id="ARBA00004141"/>
    </source>
</evidence>
<evidence type="ECO:0000256" key="3">
    <source>
        <dbReference type="ARBA" id="ARBA00022989"/>
    </source>
</evidence>
<evidence type="ECO:0000256" key="2">
    <source>
        <dbReference type="ARBA" id="ARBA00022692"/>
    </source>
</evidence>
<sequence>MFRRINALLWSRMQMILANKMISIYLVMPILMVVLYQYMFKGREGMENMILFMVLPMVPAFLGYLLPTVLGEEAEKNNQRSLRLAGVKSWEYVLASLMIPFLVNLVYLIVLPFYLQVDWDKLGWQYIPVMLATTMVVFFIFMGFALVSDTQARATIGAMPIMMVTMLLPMFSMLDKTVEKIIGFTYLGSYSVYSQKLVDYQLSDKSFLFLLLWLVASILAVVWLTRQKQVIR</sequence>
<dbReference type="InterPro" id="IPR013525">
    <property type="entry name" value="ABC2_TM"/>
</dbReference>
<feature type="transmembrane region" description="Helical" evidence="5">
    <location>
        <begin position="21"/>
        <end position="38"/>
    </location>
</feature>